<feature type="compositionally biased region" description="Polar residues" evidence="4">
    <location>
        <begin position="1767"/>
        <end position="1776"/>
    </location>
</feature>
<dbReference type="InterPro" id="IPR008638">
    <property type="entry name" value="FhaB/CdiA-like_TPS"/>
</dbReference>
<dbReference type="EMBL" id="JAATWB010000003">
    <property type="protein sequence ID" value="NJA88715.1"/>
    <property type="molecule type" value="Genomic_DNA"/>
</dbReference>
<dbReference type="Gene3D" id="2.160.20.10">
    <property type="entry name" value="Single-stranded right-handed beta-helix, Pectin lyase-like"/>
    <property type="match status" value="3"/>
</dbReference>
<keyword evidence="3" id="KW-0732">Signal</keyword>
<dbReference type="InterPro" id="IPR024973">
    <property type="entry name" value="ESPR"/>
</dbReference>
<evidence type="ECO:0000313" key="7">
    <source>
        <dbReference type="Proteomes" id="UP000720344"/>
    </source>
</evidence>
<dbReference type="Pfam" id="PF12545">
    <property type="entry name" value="DUF3739"/>
    <property type="match status" value="1"/>
</dbReference>
<evidence type="ECO:0000256" key="4">
    <source>
        <dbReference type="SAM" id="MobiDB-lite"/>
    </source>
</evidence>
<dbReference type="Pfam" id="PF13018">
    <property type="entry name" value="ESPR"/>
    <property type="match status" value="1"/>
</dbReference>
<comment type="subcellular location">
    <subcellularLocation>
        <location evidence="1">Secreted</location>
    </subcellularLocation>
</comment>
<dbReference type="SMART" id="SM00912">
    <property type="entry name" value="Haemagg_act"/>
    <property type="match status" value="2"/>
</dbReference>
<gene>
    <name evidence="6" type="ORF">HCX48_05685</name>
</gene>
<dbReference type="InterPro" id="IPR011050">
    <property type="entry name" value="Pectin_lyase_fold/virulence"/>
</dbReference>
<evidence type="ECO:0000256" key="3">
    <source>
        <dbReference type="ARBA" id="ARBA00022729"/>
    </source>
</evidence>
<accession>A0ABX0WH85</accession>
<dbReference type="InterPro" id="IPR012334">
    <property type="entry name" value="Pectin_lyas_fold"/>
</dbReference>
<dbReference type="PANTHER" id="PTHR12338">
    <property type="entry name" value="AUTOTRANSPORTER"/>
    <property type="match status" value="1"/>
</dbReference>
<evidence type="ECO:0000259" key="5">
    <source>
        <dbReference type="SMART" id="SM00912"/>
    </source>
</evidence>
<comment type="caution">
    <text evidence="6">The sequence shown here is derived from an EMBL/GenBank/DDBJ whole genome shotgun (WGS) entry which is preliminary data.</text>
</comment>
<reference evidence="7" key="1">
    <citation type="submission" date="2020-03" db="EMBL/GenBank/DDBJ databases">
        <title>Whole-genome sequence of the purple nonsulfur bacterium Rhodocyclus tenuis DSM112.</title>
        <authorList>
            <person name="Kyndt J.A."/>
            <person name="Meyer T.E."/>
        </authorList>
    </citation>
    <scope>NUCLEOTIDE SEQUENCE [LARGE SCALE GENOMIC DNA]</scope>
    <source>
        <strain evidence="7">DSM 112</strain>
    </source>
</reference>
<dbReference type="InterPro" id="IPR050909">
    <property type="entry name" value="Bact_Autotransporter_VF"/>
</dbReference>
<evidence type="ECO:0000313" key="6">
    <source>
        <dbReference type="EMBL" id="NJA88715.1"/>
    </source>
</evidence>
<evidence type="ECO:0000256" key="2">
    <source>
        <dbReference type="ARBA" id="ARBA00022525"/>
    </source>
</evidence>
<organism evidence="6 7">
    <name type="scientific">Rhodocyclus gracilis</name>
    <dbReference type="NCBI Taxonomy" id="2929842"/>
    <lineage>
        <taxon>Bacteria</taxon>
        <taxon>Pseudomonadati</taxon>
        <taxon>Pseudomonadota</taxon>
        <taxon>Betaproteobacteria</taxon>
        <taxon>Rhodocyclales</taxon>
        <taxon>Rhodocyclaceae</taxon>
        <taxon>Rhodocyclus</taxon>
    </lineage>
</organism>
<dbReference type="Proteomes" id="UP000720344">
    <property type="component" value="Unassembled WGS sequence"/>
</dbReference>
<dbReference type="SUPFAM" id="SSF51126">
    <property type="entry name" value="Pectin lyase-like"/>
    <property type="match status" value="2"/>
</dbReference>
<dbReference type="Pfam" id="PF05860">
    <property type="entry name" value="TPS"/>
    <property type="match status" value="1"/>
</dbReference>
<sequence length="4247" mass="429733">MNSDRYRVIFSDERQTWVAVAETVRGRGKKPSLRKLAAVALALTAGTGHAVPTTVTPPPNAIPVPSTAASSGRPFVFSGTVAGGQPAVTTNAAGGRDMAITTPSRTLGLNWDSFNVGATSSVSFNQPDASARVLNRIWSNDPSVILGKLNANGQVYLINQNGILFGNGAQVNVGGLVASSLNMSDAMRAKLLNSGLPTAKGDSLEFIWDGNADGFNTGFVTVDAGAAIRTPSGGRVVLIAPKTAENLGLIAVANKSDGGTGAAEAILAAGGKVILTAPDDPALSGLLIQTTPWQGKDAQGNAVTLDGSAANRSGGRIDAGTGSVNLAALAVNQQGIVNASQAVTLNGSTMLVAGTTRTNELKLQLRGASADINLDNGTTETADSSAIQTSLISVVQNSSQAQINWSGGFRLRSDQTLRFVQPGSGSITYNFIFDETRSSNAALRSIIDGRITANGQLFLINEKGFEFRANANPLAFGGKLFHADVHAANLVVSALAMNPDVVKNGLLNQDGFSERTFYLSRAQWLAADSSSNDDATRAAERAAASAKAKAAFDQATIKIGQGVTLGTADNGYAILVGSSVTQGGRISTPKGQTLIAAGADVYLKAPYSAALRGFSAEVNPLYVVRNWSNPDGTRDIWNVIAHGSIVNNGSISAALGDISLVGFNLTQAGQLATSTSVTANGSIHLVARDQVALSGLYSTLTGELTSAATARDVDSSGVIAYAGEAKSANQANFLPGQVGGTLELTPGSTTQIVLDGSSGKTITADQSFISSSIEGIGAKIKIDGTSNGIAGAQLLARGGRIQFLSNNRFDGTSAFINDPLLLAQTATPGAGIGVFVGDGARLDVSGATASKSVADLFIKVELRGDEFAGNPLQRNGALRGQTASVDIRDAVGIADLSGWIGKVGQGVAERAASGGSIALRSAGSVIVKAAAELDVSGGRVDYAAATVSESRAITTGGQSYRLNDAPTAGSYTGLITVNRQEAAYTEGKSAGTVQIVGNSVAVDGKLNAATVRGARQRNVGNPASDRYAIPLGGQLIIKDAGQHFADASASPQIVFVKGAANAAAGLDENSDGPARLELSQTLADKGFSRFDIQSDGRLDIGRDIALNLAPGGSFKASAWQMNVAGQIVAPSGSIDLSTSARDAQGKSYVYGDRGNTLLIDSGARLSVAGTWVNDYLDGFLSTTPKAINGGTLRLASLYDVDVRSGSLLDVSGGALVSTTGTLSGGNAGSITLTSGGINKPDAPGEQTTLSDGVRRTASVFLDGTLAAYALGKGGSLEIDTSHVTLGTRFDSSRTRAQSATERLATGSAGIGLSSNFFNTGGFYSFTLVGRDGVDVLANTRIVPTPANWSLLGIPGYRYQASGSAIGGFAQTRVLDPALRAAPTSLALATRSLNFGKLSVGENAYLGVSPQGSISLESWAQLTVLGTLAAPAGKITLRRPANRANDPFNLQLIDYSLGKQSESIYLGPHSRLLAGGATLLDAATRNALDAGLSADQLRSQYRYKGQVLDGGQVSIDAGLGYLVTRSGSLIDVSGAADTLNTAAASGYGGLSYAAQTIGSAGGSVSLAAREGMLLDGSYAASGQNGAVGGTFSARLEQHTLQGWDSTEIPPEMSAARQLTLFQSAGTHPEQWQLNAQDTGGYLDGTTTLPLAGNGQARLDLATLDAGKFGSWYLGSQNEIRFDGVINARVNNQLRLDAPVFSATSSATRVNFTAAAIGLGNYQSASAPPGNAKKGSANAVFSARDIGISGNFSWNGFAQSRFNSSGEIHFDSTANSAPNRPGGRNFSGQMSASGELDFAAARLSPSTWSDYRVDLGNAADGRIAIDYLAGAAAGAALSAGGRLEFSAQSIDHNGAVVAPLGEIVFNDGGTHTGSITVGSGSVTSVAADRTLLLGQTDQSGRLWQFIASSWSPFSQSLTTSSYAINSVPDKAIRIDSGNSNVKSGATLTLSGGGEAMAAEFSPGTGGKSNILDLSTLGNANVFAILPSWSGNFAPQDSQAQAYYNVTAQGGGTFSPVPSLQAGDQIRIGDGSGLAAGAYTLLPARYALLPGAYLVSVKPSQDQVVAGAKPQLDGATLIAGTRLAVNADGSSSAYSQRPLTLEIANASVLAARASYLKTTASSFFFDTAGATLPGDAGRLSVTGRNTLSFDPTVNAMYAAAVSSANGRSRPGNGLQLDLAAPKLLVTDGSSVSDPAYAGWTRIDQQKLAAINAWSLLLGGTRDSNGVVETVSSSIAVANSGASDATHSLSGSEILLSALERIEVKDGSAVSDSGNTTSSTQGLTLQNGDGAFLRVAHGAQRELARRGTVSRTAGDLVLGSGAHIAGRSLIFDGTRSTQLGGVIDVGTPTANGSRSGGAIAIGAGRINVVGDDSAPADGLNVSNTSLARFAKVDELKLASYTTIDLYGNAELGTADLTQLTLAARGIAGHGASDSVAQVKAKTVKFANPNQTSGNLAADGRGALHVNATTVLIGGNATTDMRNAESAGFGVSGFGKVNISAASELRFEGTGVTRITSGTSDASGQPVPVALSIDAGRITAAAASDQLLSASGTTQILSTGKAPDSAAGLGGTLELRSDSLDVAGRINLPAGKLTLTASAGDLHLKDGAAVSADGVKLAYGDTFAYAPAGEIVLASATGNVNVDAGASVSVSAVSGGDAGKLTLRATQGTVAAAAGTLKGSGDSSNDSLKQGSLVIDANSVDLTALANAVLDTPTSAGPSRQYFAGSWDVRRRTGDLRLAAGNTIKAAQITLAADAGNISIAGTLDASGKSGGEIGLYAKSVSASQGQSTGGRITLESTGRLLANAGEYLAKAAGTRGRGGNVTLGVDGEGSTIDLQAGGVIDVSTASTQSTDANGTSVSVASAAPSGHLTLRAPRISNALDIVATPATSTTIASTVYQVTSPGSLHAGSEFEFTTDASNTGTTSLILNNLNNYALVMPGGGTLASNALPARTLVKAVFDGSRFVIVKIGNTNYLPNTAATSGYISNTNNYTINTGTATPYYTGQIAYFTITRGNLAYAQKGQVTLNIRNQGAKPLVKNDGTSFINAGELTNGNYCAVYDGSRFVLVASTATQYSSSATTWLASSTASATHAATTASTNFVVSNGNLSRLTPGSVVSFTADVVNSGSTTLSVNGFGAIPLSKNGGEMLASGDIKSGQTITAVYDGSSFQITSLTAGNLPTPDFGTALGIGPILSTINGSSATSPVVVEAFKAYSVTGNASIDSKRLALWQADNAAFMAQVAAIASRLTQGRNDSLAVSVRPGVDLRATGDINVDNTINFAAGSSNGNLTPTLWRYGSAADPGYLSLHAGGNLNVNATISDGFTASNTTTGTGTATYQGSDRDGRPLASGGSWSYRLVAGADLAAANPLAVLANAGSAGSLNINAPLVRTGTGSIALAAQGSVTLADGSAVYTAGIADTVVSDRYGNDLNFIFAPSYFRPLGGGSSPDPVLGIPYSTGDTTNNGVRAFYLTGGGDVRVSAGGSIVEATQGSTADWLVRYGSSDNDTQWYSRVASFRNGFGTLGGGNLSLVAGADIRNVMAAAPTNGRVPGINGQARADLAKINGGGNVNVEAGGSILGGTFYAESGTLRVEAGQSIASSAAANASASDMAKGYARFALGDTQAHIVAGGDVDVYAIFNPLSSTPAYKDSSGNPLSFSLGDQNSYRTRINTYTDDTVFDLVSLNGAVTLANLAQEQGNSNGDSSGGGFAPSRVKVTTFDADTGSIIGGLSQIPGSHGQLDLLAAKNLQLTAITQYDTPATQLPGIGNPSPTGNYPFSLTIPSLAHGSTSWHANDSEASHLVALNGDISGPGSNDVIARFNEAVHVQASGDITGGLSIIAQHTTANDVTRIQAGGNVEFLSGPAATTVFQVSGPGRLEVVAGGKVDLGSGQGIVTRGNLANAFLPEGGADIFVMAGATAPNYSGFLTFLRDNKFAVGSDTSDVGLRQRFYTLLRDLGREAIAGGGEASYAKGRAAIAALFPQGAPGGGNLDLFYSMIKTEQGGNIALLAPYGGVTVGIATPNQDLLALKKPSEQGLFTIRGGDILAYVKDSFLVNQSRVFTLNGGNILVWADQGSIDAGNGAKTVSATPPPVLVVRGGQIVLDASNSVAGSGIGVLASRDDTPASDMDLFAPQGAIDAGDAGLRSTGKISLGAQTILNSNNIQAAGGVVGAPAAVAAPAPVTAPTSPTNNASAADAATAALANRDGRQGLLTVEVLANGGNGDDAVGATPTTDSPPRKKKNPAGEGEESATDATSS</sequence>
<keyword evidence="2" id="KW-0964">Secreted</keyword>
<feature type="domain" description="Filamentous haemagglutinin FhaB/tRNA nuclease CdiA-like TPS" evidence="5">
    <location>
        <begin position="371"/>
        <end position="500"/>
    </location>
</feature>
<dbReference type="NCBIfam" id="TIGR01901">
    <property type="entry name" value="adhes_NPXG"/>
    <property type="match status" value="1"/>
</dbReference>
<dbReference type="RefSeq" id="WP_167681205.1">
    <property type="nucleotide sequence ID" value="NZ_JAATWB010000003.1"/>
</dbReference>
<feature type="region of interest" description="Disordered" evidence="4">
    <location>
        <begin position="4207"/>
        <end position="4247"/>
    </location>
</feature>
<feature type="region of interest" description="Disordered" evidence="4">
    <location>
        <begin position="1767"/>
        <end position="1786"/>
    </location>
</feature>
<feature type="domain" description="Filamentous haemagglutinin FhaB/tRNA nuclease CdiA-like TPS" evidence="5">
    <location>
        <begin position="82"/>
        <end position="187"/>
    </location>
</feature>
<dbReference type="PANTHER" id="PTHR12338:SF8">
    <property type="entry name" value="HEME_HEMOPEXIN-BINDING PROTEIN"/>
    <property type="match status" value="1"/>
</dbReference>
<name>A0ABX0WH85_9RHOO</name>
<keyword evidence="7" id="KW-1185">Reference proteome</keyword>
<dbReference type="InterPro" id="IPR021026">
    <property type="entry name" value="Filamn_hemagglutn_DUF3739"/>
</dbReference>
<evidence type="ECO:0000256" key="1">
    <source>
        <dbReference type="ARBA" id="ARBA00004613"/>
    </source>
</evidence>
<protein>
    <submittedName>
        <fullName evidence="6">Filamentous hemagglutinin N-terminal domain-containing protein</fullName>
    </submittedName>
</protein>
<proteinExistence type="predicted"/>